<dbReference type="EMBL" id="CP036266">
    <property type="protein sequence ID" value="QDT23323.1"/>
    <property type="molecule type" value="Genomic_DNA"/>
</dbReference>
<keyword evidence="10" id="KW-1185">Reference proteome</keyword>
<feature type="transmembrane region" description="Helical" evidence="7">
    <location>
        <begin position="262"/>
        <end position="282"/>
    </location>
</feature>
<feature type="compositionally biased region" description="Polar residues" evidence="6">
    <location>
        <begin position="343"/>
        <end position="360"/>
    </location>
</feature>
<evidence type="ECO:0000256" key="5">
    <source>
        <dbReference type="ARBA" id="ARBA00023136"/>
    </source>
</evidence>
<feature type="transmembrane region" description="Helical" evidence="7">
    <location>
        <begin position="100"/>
        <end position="119"/>
    </location>
</feature>
<evidence type="ECO:0000256" key="7">
    <source>
        <dbReference type="SAM" id="Phobius"/>
    </source>
</evidence>
<gene>
    <name evidence="9" type="ORF">HG66A1_51400</name>
</gene>
<evidence type="ECO:0000256" key="1">
    <source>
        <dbReference type="ARBA" id="ARBA00004141"/>
    </source>
</evidence>
<feature type="transmembrane region" description="Helical" evidence="7">
    <location>
        <begin position="125"/>
        <end position="147"/>
    </location>
</feature>
<comment type="similarity">
    <text evidence="2">Belongs to the EamA transporter family.</text>
</comment>
<feature type="transmembrane region" description="Helical" evidence="7">
    <location>
        <begin position="294"/>
        <end position="313"/>
    </location>
</feature>
<dbReference type="InterPro" id="IPR037185">
    <property type="entry name" value="EmrE-like"/>
</dbReference>
<feature type="domain" description="EamA" evidence="8">
    <location>
        <begin position="201"/>
        <end position="335"/>
    </location>
</feature>
<dbReference type="InterPro" id="IPR050638">
    <property type="entry name" value="AA-Vitamin_Transporters"/>
</dbReference>
<dbReference type="OrthoDB" id="276016at2"/>
<feature type="transmembrane region" description="Helical" evidence="7">
    <location>
        <begin position="64"/>
        <end position="88"/>
    </location>
</feature>
<evidence type="ECO:0000259" key="8">
    <source>
        <dbReference type="Pfam" id="PF00892"/>
    </source>
</evidence>
<feature type="region of interest" description="Disordered" evidence="6">
    <location>
        <begin position="1"/>
        <end position="28"/>
    </location>
</feature>
<evidence type="ECO:0000256" key="4">
    <source>
        <dbReference type="ARBA" id="ARBA00022989"/>
    </source>
</evidence>
<protein>
    <submittedName>
        <fullName evidence="9">EamA-like transporter family protein</fullName>
    </submittedName>
</protein>
<sequence>MNKISNASSANPSDSAATDQSENQASEGLSPVVKGTLFGLLSALAYTAANISLREAAVDNNADWAIWISALKSIPATIVGWTLVAYRGSRGLPALPPSRLVIPLILTGLLMQFGGNVMFQWSLSLGGLAFTVPLCFATLLATGAILGRLFLEEAITPRMFASMVILTAAIVVLSLGAHQAEESVFEHMEHHTRSMVTVALTIFVACVAGCAYGAGGVMIRGTVRGEMSISASLVLISTTGMVCLTGVAFYRLGIEILWVTTPWQYLVMLVGGIMNAIAFFAIGASMKHLTVTRVNLLNASQTAMAAFAGVFFFDEKLTVWLLSGTALTIGGLFLMEKKRPAIPNSSLSKTSPDDSTQQEVSSHEQP</sequence>
<feature type="transmembrane region" description="Helical" evidence="7">
    <location>
        <begin position="231"/>
        <end position="250"/>
    </location>
</feature>
<organism evidence="9 10">
    <name type="scientific">Gimesia chilikensis</name>
    <dbReference type="NCBI Taxonomy" id="2605989"/>
    <lineage>
        <taxon>Bacteria</taxon>
        <taxon>Pseudomonadati</taxon>
        <taxon>Planctomycetota</taxon>
        <taxon>Planctomycetia</taxon>
        <taxon>Planctomycetales</taxon>
        <taxon>Planctomycetaceae</taxon>
        <taxon>Gimesia</taxon>
    </lineage>
</organism>
<dbReference type="Proteomes" id="UP000320421">
    <property type="component" value="Chromosome"/>
</dbReference>
<dbReference type="SUPFAM" id="SSF103481">
    <property type="entry name" value="Multidrug resistance efflux transporter EmrE"/>
    <property type="match status" value="2"/>
</dbReference>
<evidence type="ECO:0000256" key="2">
    <source>
        <dbReference type="ARBA" id="ARBA00007362"/>
    </source>
</evidence>
<name>A0A517PVB9_9PLAN</name>
<feature type="transmembrane region" description="Helical" evidence="7">
    <location>
        <begin position="319"/>
        <end position="335"/>
    </location>
</feature>
<reference evidence="9 10" key="1">
    <citation type="submission" date="2019-02" db="EMBL/GenBank/DDBJ databases">
        <title>Deep-cultivation of Planctomycetes and their phenomic and genomic characterization uncovers novel biology.</title>
        <authorList>
            <person name="Wiegand S."/>
            <person name="Jogler M."/>
            <person name="Boedeker C."/>
            <person name="Pinto D."/>
            <person name="Vollmers J."/>
            <person name="Rivas-Marin E."/>
            <person name="Kohn T."/>
            <person name="Peeters S.H."/>
            <person name="Heuer A."/>
            <person name="Rast P."/>
            <person name="Oberbeckmann S."/>
            <person name="Bunk B."/>
            <person name="Jeske O."/>
            <person name="Meyerdierks A."/>
            <person name="Storesund J.E."/>
            <person name="Kallscheuer N."/>
            <person name="Luecker S."/>
            <person name="Lage O.M."/>
            <person name="Pohl T."/>
            <person name="Merkel B.J."/>
            <person name="Hornburger P."/>
            <person name="Mueller R.-W."/>
            <person name="Bruemmer F."/>
            <person name="Labrenz M."/>
            <person name="Spormann A.M."/>
            <person name="Op den Camp H."/>
            <person name="Overmann J."/>
            <person name="Amann R."/>
            <person name="Jetten M.S.M."/>
            <person name="Mascher T."/>
            <person name="Medema M.H."/>
            <person name="Devos D.P."/>
            <person name="Kaster A.-K."/>
            <person name="Ovreas L."/>
            <person name="Rohde M."/>
            <person name="Galperin M.Y."/>
            <person name="Jogler C."/>
        </authorList>
    </citation>
    <scope>NUCLEOTIDE SEQUENCE [LARGE SCALE GENOMIC DNA]</scope>
    <source>
        <strain evidence="9 10">HG66A1</strain>
    </source>
</reference>
<evidence type="ECO:0000256" key="6">
    <source>
        <dbReference type="SAM" id="MobiDB-lite"/>
    </source>
</evidence>
<proteinExistence type="inferred from homology"/>
<evidence type="ECO:0000313" key="10">
    <source>
        <dbReference type="Proteomes" id="UP000320421"/>
    </source>
</evidence>
<feature type="region of interest" description="Disordered" evidence="6">
    <location>
        <begin position="342"/>
        <end position="366"/>
    </location>
</feature>
<feature type="compositionally biased region" description="Polar residues" evidence="6">
    <location>
        <begin position="18"/>
        <end position="27"/>
    </location>
</feature>
<accession>A0A517PVB9</accession>
<dbReference type="AlphaFoldDB" id="A0A517PVB9"/>
<dbReference type="Gene3D" id="1.10.3730.20">
    <property type="match status" value="1"/>
</dbReference>
<dbReference type="PANTHER" id="PTHR32322:SF2">
    <property type="entry name" value="EAMA DOMAIN-CONTAINING PROTEIN"/>
    <property type="match status" value="1"/>
</dbReference>
<dbReference type="RefSeq" id="WP_145190566.1">
    <property type="nucleotide sequence ID" value="NZ_CP036266.1"/>
</dbReference>
<feature type="compositionally biased region" description="Low complexity" evidence="6">
    <location>
        <begin position="1"/>
        <end position="17"/>
    </location>
</feature>
<keyword evidence="3 7" id="KW-0812">Transmembrane</keyword>
<dbReference type="PANTHER" id="PTHR32322">
    <property type="entry name" value="INNER MEMBRANE TRANSPORTER"/>
    <property type="match status" value="1"/>
</dbReference>
<dbReference type="GO" id="GO:0016020">
    <property type="term" value="C:membrane"/>
    <property type="evidence" value="ECO:0007669"/>
    <property type="project" value="UniProtKB-SubCell"/>
</dbReference>
<dbReference type="Pfam" id="PF00892">
    <property type="entry name" value="EamA"/>
    <property type="match status" value="1"/>
</dbReference>
<feature type="transmembrane region" description="Helical" evidence="7">
    <location>
        <begin position="198"/>
        <end position="219"/>
    </location>
</feature>
<evidence type="ECO:0000256" key="3">
    <source>
        <dbReference type="ARBA" id="ARBA00022692"/>
    </source>
</evidence>
<keyword evidence="5 7" id="KW-0472">Membrane</keyword>
<evidence type="ECO:0000313" key="9">
    <source>
        <dbReference type="EMBL" id="QDT23323.1"/>
    </source>
</evidence>
<comment type="subcellular location">
    <subcellularLocation>
        <location evidence="1">Membrane</location>
        <topology evidence="1">Multi-pass membrane protein</topology>
    </subcellularLocation>
</comment>
<feature type="transmembrane region" description="Helical" evidence="7">
    <location>
        <begin position="159"/>
        <end position="178"/>
    </location>
</feature>
<keyword evidence="4 7" id="KW-1133">Transmembrane helix</keyword>
<dbReference type="InterPro" id="IPR000620">
    <property type="entry name" value="EamA_dom"/>
</dbReference>